<evidence type="ECO:0000313" key="1">
    <source>
        <dbReference type="EMBL" id="ABA97912.1"/>
    </source>
</evidence>
<dbReference type="InterPro" id="IPR036397">
    <property type="entry name" value="RNaseH_sf"/>
</dbReference>
<reference evidence="1" key="2">
    <citation type="submission" date="2005-04" db="EMBL/GenBank/DDBJ databases">
        <authorList>
            <person name="Buell C.R."/>
            <person name="Wing R.A."/>
            <person name="McCombie W.A."/>
            <person name="Ouyang S."/>
        </authorList>
    </citation>
    <scope>NUCLEOTIDE SEQUENCE</scope>
</reference>
<sequence>MDYFTKWAEALKNMIHMKANGQAESSNKTLLKLVKEKIEELQKKWHEVFSEVFWAHRISKYGATKVTPFELVYGQKAVLPFELFFYKTHLDLAFWLDRGGWRLHITARRLGAAIMLVDLSQKVAITIFGDSILPQGV</sequence>
<protein>
    <submittedName>
        <fullName evidence="1">Retrotransposon protein, putative, unclassified</fullName>
    </submittedName>
</protein>
<reference evidence="1" key="3">
    <citation type="submission" date="2006-01" db="EMBL/GenBank/DDBJ databases">
        <authorList>
            <person name="Buell R."/>
        </authorList>
    </citation>
    <scope>NUCLEOTIDE SEQUENCE</scope>
</reference>
<dbReference type="Gene3D" id="3.30.420.10">
    <property type="entry name" value="Ribonuclease H-like superfamily/Ribonuclease H"/>
    <property type="match status" value="1"/>
</dbReference>
<organism evidence="1">
    <name type="scientific">Oryza sativa subsp. japonica</name>
    <name type="common">Rice</name>
    <dbReference type="NCBI Taxonomy" id="39947"/>
    <lineage>
        <taxon>Eukaryota</taxon>
        <taxon>Viridiplantae</taxon>
        <taxon>Streptophyta</taxon>
        <taxon>Embryophyta</taxon>
        <taxon>Tracheophyta</taxon>
        <taxon>Spermatophyta</taxon>
        <taxon>Magnoliopsida</taxon>
        <taxon>Liliopsida</taxon>
        <taxon>Poales</taxon>
        <taxon>Poaceae</taxon>
        <taxon>BOP clade</taxon>
        <taxon>Oryzoideae</taxon>
        <taxon>Oryzeae</taxon>
        <taxon>Oryzinae</taxon>
        <taxon>Oryza</taxon>
        <taxon>Oryza sativa</taxon>
    </lineage>
</organism>
<dbReference type="PANTHER" id="PTHR48475:SF2">
    <property type="entry name" value="RIBONUCLEASE H"/>
    <property type="match status" value="1"/>
</dbReference>
<dbReference type="SUPFAM" id="SSF53098">
    <property type="entry name" value="Ribonuclease H-like"/>
    <property type="match status" value="1"/>
</dbReference>
<dbReference type="GO" id="GO:0003676">
    <property type="term" value="F:nucleic acid binding"/>
    <property type="evidence" value="ECO:0007669"/>
    <property type="project" value="InterPro"/>
</dbReference>
<name>Q2QSN7_ORYSJ</name>
<dbReference type="PANTHER" id="PTHR48475">
    <property type="entry name" value="RIBONUCLEASE H"/>
    <property type="match status" value="1"/>
</dbReference>
<gene>
    <name evidence="1" type="ordered locus">LOC_Os12g23470</name>
</gene>
<accession>Q2QSN7</accession>
<proteinExistence type="predicted"/>
<dbReference type="InterPro" id="IPR012337">
    <property type="entry name" value="RNaseH-like_sf"/>
</dbReference>
<dbReference type="EMBL" id="DP000011">
    <property type="protein sequence ID" value="ABA97912.1"/>
    <property type="molecule type" value="Genomic_DNA"/>
</dbReference>
<dbReference type="AlphaFoldDB" id="Q2QSN7"/>
<reference evidence="1" key="1">
    <citation type="journal article" date="2005" name="BMC Biol.">
        <title>The sequence of rice chromosomes 11 and 12, rich in disease resistance genes and recent gene duplications.</title>
        <authorList>
            <consortium name="The rice chromosomes 11 and 12 sequencing consortia"/>
        </authorList>
    </citation>
    <scope>NUCLEOTIDE SEQUENCE [LARGE SCALE GENOMIC DNA]</scope>
</reference>